<keyword evidence="1" id="KW-1133">Transmembrane helix</keyword>
<gene>
    <name evidence="2" type="ORF">QMY55_11490</name>
</gene>
<accession>A0ABY8SZK7</accession>
<dbReference type="Proteomes" id="UP001240697">
    <property type="component" value="Chromosome"/>
</dbReference>
<dbReference type="EMBL" id="CP125947">
    <property type="protein sequence ID" value="WHS67691.1"/>
    <property type="molecule type" value="Genomic_DNA"/>
</dbReference>
<evidence type="ECO:0000313" key="2">
    <source>
        <dbReference type="EMBL" id="WHS67691.1"/>
    </source>
</evidence>
<keyword evidence="1" id="KW-0472">Membrane</keyword>
<dbReference type="Pfam" id="PF07332">
    <property type="entry name" value="Phage_holin_3_6"/>
    <property type="match status" value="1"/>
</dbReference>
<keyword evidence="1" id="KW-0812">Transmembrane</keyword>
<protein>
    <submittedName>
        <fullName evidence="2">Phage holin family protein</fullName>
    </submittedName>
</protein>
<name>A0ABY8SZK7_9BURK</name>
<evidence type="ECO:0000256" key="1">
    <source>
        <dbReference type="SAM" id="Phobius"/>
    </source>
</evidence>
<keyword evidence="3" id="KW-1185">Reference proteome</keyword>
<evidence type="ECO:0000313" key="3">
    <source>
        <dbReference type="Proteomes" id="UP001240697"/>
    </source>
</evidence>
<sequence length="131" mass="14965">MNWISLLGLDALQARWRASLNELALAAEDRADLAQLEWQMHKRSLQTLVVLVVALGGLTVVVLTVLSIALMVQFWDSDHRTTVAWCLAGSWLLVWVLALWRLLAAVKQLSEPFKLTRNEFKVDWKTLKEKL</sequence>
<organism evidence="2 3">
    <name type="scientific">Comamonas resistens</name>
    <dbReference type="NCBI Taxonomy" id="3046670"/>
    <lineage>
        <taxon>Bacteria</taxon>
        <taxon>Pseudomonadati</taxon>
        <taxon>Pseudomonadota</taxon>
        <taxon>Betaproteobacteria</taxon>
        <taxon>Burkholderiales</taxon>
        <taxon>Comamonadaceae</taxon>
        <taxon>Comamonas</taxon>
    </lineage>
</organism>
<dbReference type="InterPro" id="IPR009937">
    <property type="entry name" value="Phage_holin_3_6"/>
</dbReference>
<dbReference type="RefSeq" id="WP_283488717.1">
    <property type="nucleotide sequence ID" value="NZ_CP125947.1"/>
</dbReference>
<reference evidence="2 3" key="1">
    <citation type="submission" date="2023-05" db="EMBL/GenBank/DDBJ databases">
        <authorList>
            <person name="Yin Y."/>
            <person name="Lu Z."/>
        </authorList>
    </citation>
    <scope>NUCLEOTIDE SEQUENCE [LARGE SCALE GENOMIC DNA]</scope>
    <source>
        <strain evidence="2 3">ZM22</strain>
    </source>
</reference>
<proteinExistence type="predicted"/>
<feature type="transmembrane region" description="Helical" evidence="1">
    <location>
        <begin position="48"/>
        <end position="70"/>
    </location>
</feature>
<feature type="transmembrane region" description="Helical" evidence="1">
    <location>
        <begin position="82"/>
        <end position="104"/>
    </location>
</feature>